<dbReference type="EMBL" id="LZKG01000154">
    <property type="protein sequence ID" value="OBI25402.1"/>
    <property type="molecule type" value="Genomic_DNA"/>
</dbReference>
<dbReference type="OrthoDB" id="3770894at2"/>
<reference evidence="2" key="1">
    <citation type="submission" date="2016-06" db="EMBL/GenBank/DDBJ databases">
        <authorList>
            <person name="Sutton G."/>
            <person name="Brinkac L."/>
            <person name="Sanka R."/>
            <person name="Adams M."/>
            <person name="Lau E."/>
            <person name="Sam S."/>
            <person name="Sreng N."/>
            <person name="Him V."/>
            <person name="Kerleguer A."/>
            <person name="Cheng S."/>
        </authorList>
    </citation>
    <scope>NUCLEOTIDE SEQUENCE [LARGE SCALE GENOMIC DNA]</scope>
    <source>
        <strain evidence="2">E1876</strain>
    </source>
</reference>
<evidence type="ECO:0000313" key="1">
    <source>
        <dbReference type="EMBL" id="OBI25402.1"/>
    </source>
</evidence>
<sequence>MSRIGSTQRAAVERANRKAVQRRRVRQRLRVVAATAPGLAAGALAMALATPHAVAEVAPAGAMQSVIDQLLDAQQKIIDTNSDYPFIVPSDLSSLQGYTQNLAITTLLLGLNKLNTSSDSITWVPFPWSANVAEPQSPLILPNPDDQYGPIAVDPTATYTVTVNPGAGTQDLSFTANAGNGVTVDFTPVSSLDLADATPNADGTYTIILSATPHDGNWVDISGVGTVMIRNIMGDGGLPHDYITIHQDGATAASSLPELSHDQMITMLGQLAAIMPLVNASGTYYSQMEIPDSLPDNTMTDISATSGAVEGISTPGQISSMGHFELGPDQALIIKAPNLEAGYFGLQLYNDWGQNVPYVTAQGGLNNTQIFQDSDGYTYYVVSSKDPGVANWVDNSSLTDGIVGLRWQNVTGDVTNPDVQTQVVNIADVKDYLPSDTPLVTAEERAALLQERLFDYGYTQDQDHNIDWLGWNLVYNQFKAAMGPEAFEQIFGGQTDVPTVLDRMTDPSLMPNLDAVASEFLTNPAGSLAAFIGNLPLAIKDVELPILLASLSMKAVIDETAQAVQGDLSSGDWTQAWAELSSGLQGLGTLFDDAFTDPATGIMAGLLNARDDMATGILHAGNSFDLSGYSPLTDSLVDLNQQVMAALLG</sequence>
<protein>
    <recommendedName>
        <fullName evidence="3">DUF1214 domain-containing protein</fullName>
    </recommendedName>
</protein>
<evidence type="ECO:0008006" key="3">
    <source>
        <dbReference type="Google" id="ProtNLM"/>
    </source>
</evidence>
<organism evidence="1 2">
    <name type="scientific">Mycolicibacter sinensis (strain JDM601)</name>
    <name type="common">Mycobacterium sinense</name>
    <dbReference type="NCBI Taxonomy" id="875328"/>
    <lineage>
        <taxon>Bacteria</taxon>
        <taxon>Bacillati</taxon>
        <taxon>Actinomycetota</taxon>
        <taxon>Actinomycetes</taxon>
        <taxon>Mycobacteriales</taxon>
        <taxon>Mycobacteriaceae</taxon>
        <taxon>Mycolicibacter</taxon>
    </lineage>
</organism>
<dbReference type="Proteomes" id="UP000093943">
    <property type="component" value="Unassembled WGS sequence"/>
</dbReference>
<gene>
    <name evidence="1" type="ORF">A5710_09355</name>
</gene>
<dbReference type="AlphaFoldDB" id="A0A1A2XK08"/>
<name>A0A1A2XK08_MYCSD</name>
<accession>A0A1A2XK08</accession>
<dbReference type="RefSeq" id="WP_064923916.1">
    <property type="nucleotide sequence ID" value="NZ_LZJK01000151.1"/>
</dbReference>
<evidence type="ECO:0000313" key="2">
    <source>
        <dbReference type="Proteomes" id="UP000093943"/>
    </source>
</evidence>
<comment type="caution">
    <text evidence="1">The sequence shown here is derived from an EMBL/GenBank/DDBJ whole genome shotgun (WGS) entry which is preliminary data.</text>
</comment>
<proteinExistence type="predicted"/>